<evidence type="ECO:0000313" key="1">
    <source>
        <dbReference type="EMBL" id="MBB2146971.1"/>
    </source>
</evidence>
<organism evidence="1 2">
    <name type="scientific">Pedobacter planticolens</name>
    <dbReference type="NCBI Taxonomy" id="2679964"/>
    <lineage>
        <taxon>Bacteria</taxon>
        <taxon>Pseudomonadati</taxon>
        <taxon>Bacteroidota</taxon>
        <taxon>Sphingobacteriia</taxon>
        <taxon>Sphingobacteriales</taxon>
        <taxon>Sphingobacteriaceae</taxon>
        <taxon>Pedobacter</taxon>
    </lineage>
</organism>
<name>A0A923IWB9_9SPHI</name>
<dbReference type="RefSeq" id="WP_182923602.1">
    <property type="nucleotide sequence ID" value="NZ_WNXD01000002.1"/>
</dbReference>
<dbReference type="SUPFAM" id="SSF47336">
    <property type="entry name" value="ACP-like"/>
    <property type="match status" value="1"/>
</dbReference>
<dbReference type="AlphaFoldDB" id="A0A923IWB9"/>
<proteinExistence type="predicted"/>
<reference evidence="1" key="1">
    <citation type="submission" date="2019-11" db="EMBL/GenBank/DDBJ databases">
        <title>Description of Pedobacter sp. LMG 31464T.</title>
        <authorList>
            <person name="Carlier A."/>
            <person name="Qi S."/>
            <person name="Vandamme P."/>
        </authorList>
    </citation>
    <scope>NUCLEOTIDE SEQUENCE</scope>
    <source>
        <strain evidence="1">LMG 31464</strain>
    </source>
</reference>
<protein>
    <submittedName>
        <fullName evidence="1">Acyl carrier protein</fullName>
    </submittedName>
</protein>
<dbReference type="EMBL" id="WNXD01000002">
    <property type="protein sequence ID" value="MBB2146971.1"/>
    <property type="molecule type" value="Genomic_DNA"/>
</dbReference>
<dbReference type="InterPro" id="IPR036736">
    <property type="entry name" value="ACP-like_sf"/>
</dbReference>
<evidence type="ECO:0000313" key="2">
    <source>
        <dbReference type="Proteomes" id="UP000601055"/>
    </source>
</evidence>
<dbReference type="Gene3D" id="1.10.1200.10">
    <property type="entry name" value="ACP-like"/>
    <property type="match status" value="1"/>
</dbReference>
<accession>A0A923IWB9</accession>
<keyword evidence="2" id="KW-1185">Reference proteome</keyword>
<dbReference type="Proteomes" id="UP000601055">
    <property type="component" value="Unassembled WGS sequence"/>
</dbReference>
<sequence>MERQEIFDGLLEIFRSVRQIDPEKLKNATEETDLVADLNVPSTERINIVIKAEQVFDVQFDDDDVDDLGSKMKDLINLIIETKKIV</sequence>
<gene>
    <name evidence="1" type="ORF">GM921_15820</name>
</gene>
<comment type="caution">
    <text evidence="1">The sequence shown here is derived from an EMBL/GenBank/DDBJ whole genome shotgun (WGS) entry which is preliminary data.</text>
</comment>